<evidence type="ECO:0000313" key="1">
    <source>
        <dbReference type="EMBL" id="CAI9920301.1"/>
    </source>
</evidence>
<dbReference type="EMBL" id="CAXDID020000441">
    <property type="protein sequence ID" value="CAL6092118.1"/>
    <property type="molecule type" value="Genomic_DNA"/>
</dbReference>
<dbReference type="Proteomes" id="UP001642409">
    <property type="component" value="Unassembled WGS sequence"/>
</dbReference>
<dbReference type="EMBL" id="CATOUU010000198">
    <property type="protein sequence ID" value="CAI9920306.1"/>
    <property type="molecule type" value="Genomic_DNA"/>
</dbReference>
<comment type="caution">
    <text evidence="5">The sequence shown here is derived from an EMBL/GenBank/DDBJ whole genome shotgun (WGS) entry which is preliminary data.</text>
</comment>
<evidence type="ECO:0000313" key="13">
    <source>
        <dbReference type="Proteomes" id="UP001642409"/>
    </source>
</evidence>
<dbReference type="AlphaFoldDB" id="A0AA86TKV5"/>
<dbReference type="EMBL" id="CATOUU010000198">
    <property type="protein sequence ID" value="CAI9920302.1"/>
    <property type="molecule type" value="Genomic_DNA"/>
</dbReference>
<evidence type="ECO:0000313" key="8">
    <source>
        <dbReference type="EMBL" id="CAL6092118.1"/>
    </source>
</evidence>
<dbReference type="EMBL" id="CATOUU010000198">
    <property type="protein sequence ID" value="CAI9920305.1"/>
    <property type="molecule type" value="Genomic_DNA"/>
</dbReference>
<evidence type="ECO:0000313" key="11">
    <source>
        <dbReference type="EMBL" id="CAL6092126.1"/>
    </source>
</evidence>
<evidence type="ECO:0000313" key="3">
    <source>
        <dbReference type="EMBL" id="CAI9920303.1"/>
    </source>
</evidence>
<dbReference type="EMBL" id="CATOUU010000259">
    <property type="protein sequence ID" value="CAI9922633.1"/>
    <property type="molecule type" value="Genomic_DNA"/>
</dbReference>
<reference evidence="5" key="1">
    <citation type="submission" date="2023-06" db="EMBL/GenBank/DDBJ databases">
        <authorList>
            <person name="Kurt Z."/>
        </authorList>
    </citation>
    <scope>NUCLEOTIDE SEQUENCE</scope>
</reference>
<evidence type="ECO:0000313" key="12">
    <source>
        <dbReference type="EMBL" id="CAL6116885.1"/>
    </source>
</evidence>
<evidence type="ECO:0000313" key="2">
    <source>
        <dbReference type="EMBL" id="CAI9920302.1"/>
    </source>
</evidence>
<evidence type="ECO:0000313" key="6">
    <source>
        <dbReference type="EMBL" id="CAI9922633.1"/>
    </source>
</evidence>
<organism evidence="5">
    <name type="scientific">Hexamita inflata</name>
    <dbReference type="NCBI Taxonomy" id="28002"/>
    <lineage>
        <taxon>Eukaryota</taxon>
        <taxon>Metamonada</taxon>
        <taxon>Diplomonadida</taxon>
        <taxon>Hexamitidae</taxon>
        <taxon>Hexamitinae</taxon>
        <taxon>Hexamita</taxon>
    </lineage>
</organism>
<name>A0AA86TKV5_9EUKA</name>
<sequence>MNASILQKYSDISAFTTNPCDQSQILLVPSITGSRTYVSKRNRKNEKEAQVKLDFEGVVLKVCFKTHVQTEVVKLHLKRFINFKLLELIDAGTHLLSLTIFQTIGVVSNKSVIYLLQVIVKISPTCLI</sequence>
<keyword evidence="13" id="KW-1185">Reference proteome</keyword>
<evidence type="ECO:0000313" key="9">
    <source>
        <dbReference type="EMBL" id="CAL6092120.1"/>
    </source>
</evidence>
<protein>
    <submittedName>
        <fullName evidence="7">Hypothetical_protein</fullName>
    </submittedName>
</protein>
<gene>
    <name evidence="6" type="ORF">HINF_LOCUS10278</name>
    <name evidence="7" type="ORF">HINF_LOCUS66112</name>
    <name evidence="8" type="ORF">HINF_LOCUS66113</name>
    <name evidence="9" type="ORF">HINF_LOCUS66114</name>
    <name evidence="10" type="ORF">HINF_LOCUS66116</name>
    <name evidence="11" type="ORF">HINF_LOCUS66117</name>
    <name evidence="12" type="ORF">HINF_LOCUS79233</name>
    <name evidence="1" type="ORF">HINF_LOCUS7946</name>
    <name evidence="2" type="ORF">HINF_LOCUS7947</name>
    <name evidence="3" type="ORF">HINF_LOCUS7948</name>
    <name evidence="4" type="ORF">HINF_LOCUS7950</name>
    <name evidence="5" type="ORF">HINF_LOCUS7951</name>
</gene>
<reference evidence="7 13" key="2">
    <citation type="submission" date="2024-07" db="EMBL/GenBank/DDBJ databases">
        <authorList>
            <person name="Akdeniz Z."/>
        </authorList>
    </citation>
    <scope>NUCLEOTIDE SEQUENCE [LARGE SCALE GENOMIC DNA]</scope>
</reference>
<dbReference type="EMBL" id="CAXDID020001112">
    <property type="protein sequence ID" value="CAL6116885.1"/>
    <property type="molecule type" value="Genomic_DNA"/>
</dbReference>
<dbReference type="EMBL" id="CAXDID020000441">
    <property type="protein sequence ID" value="CAL6092124.1"/>
    <property type="molecule type" value="Genomic_DNA"/>
</dbReference>
<accession>A0AA86TKV5</accession>
<dbReference type="EMBL" id="CAXDID020000441">
    <property type="protein sequence ID" value="CAL6092116.1"/>
    <property type="molecule type" value="Genomic_DNA"/>
</dbReference>
<proteinExistence type="predicted"/>
<evidence type="ECO:0000313" key="5">
    <source>
        <dbReference type="EMBL" id="CAI9920306.1"/>
    </source>
</evidence>
<dbReference type="EMBL" id="CATOUU010000198">
    <property type="protein sequence ID" value="CAI9920303.1"/>
    <property type="molecule type" value="Genomic_DNA"/>
</dbReference>
<evidence type="ECO:0000313" key="10">
    <source>
        <dbReference type="EMBL" id="CAL6092124.1"/>
    </source>
</evidence>
<evidence type="ECO:0000313" key="4">
    <source>
        <dbReference type="EMBL" id="CAI9920305.1"/>
    </source>
</evidence>
<evidence type="ECO:0000313" key="7">
    <source>
        <dbReference type="EMBL" id="CAL6092116.1"/>
    </source>
</evidence>
<dbReference type="EMBL" id="CAXDID020000441">
    <property type="protein sequence ID" value="CAL6092120.1"/>
    <property type="molecule type" value="Genomic_DNA"/>
</dbReference>
<dbReference type="EMBL" id="CAXDID020000441">
    <property type="protein sequence ID" value="CAL6092126.1"/>
    <property type="molecule type" value="Genomic_DNA"/>
</dbReference>
<dbReference type="EMBL" id="CATOUU010000198">
    <property type="protein sequence ID" value="CAI9920301.1"/>
    <property type="molecule type" value="Genomic_DNA"/>
</dbReference>